<evidence type="ECO:0000256" key="7">
    <source>
        <dbReference type="ARBA" id="ARBA00023080"/>
    </source>
</evidence>
<evidence type="ECO:0000256" key="10">
    <source>
        <dbReference type="HAMAP-Rule" id="MF_01405"/>
    </source>
</evidence>
<comment type="subunit">
    <text evidence="2 10">Homodimer.</text>
</comment>
<feature type="binding site" evidence="10">
    <location>
        <begin position="8"/>
        <end position="13"/>
    </location>
    <ligand>
        <name>substrate</name>
    </ligand>
</feature>
<dbReference type="GO" id="GO:0000166">
    <property type="term" value="F:nucleotide binding"/>
    <property type="evidence" value="ECO:0007669"/>
    <property type="project" value="UniProtKB-KW"/>
</dbReference>
<dbReference type="GO" id="GO:0046872">
    <property type="term" value="F:metal ion binding"/>
    <property type="evidence" value="ECO:0007669"/>
    <property type="project" value="UniProtKB-KW"/>
</dbReference>
<comment type="catalytic activity">
    <reaction evidence="10">
        <text>ITP + H2O = IMP + diphosphate + H(+)</text>
        <dbReference type="Rhea" id="RHEA:29399"/>
        <dbReference type="ChEBI" id="CHEBI:15377"/>
        <dbReference type="ChEBI" id="CHEBI:15378"/>
        <dbReference type="ChEBI" id="CHEBI:33019"/>
        <dbReference type="ChEBI" id="CHEBI:58053"/>
        <dbReference type="ChEBI" id="CHEBI:61402"/>
        <dbReference type="EC" id="3.6.1.66"/>
    </reaction>
</comment>
<dbReference type="InterPro" id="IPR020922">
    <property type="entry name" value="dITP/XTP_pyrophosphatase"/>
</dbReference>
<dbReference type="GO" id="GO:0009117">
    <property type="term" value="P:nucleotide metabolic process"/>
    <property type="evidence" value="ECO:0007669"/>
    <property type="project" value="UniProtKB-KW"/>
</dbReference>
<comment type="similarity">
    <text evidence="1 10 11">Belongs to the HAM1 NTPase family.</text>
</comment>
<comment type="catalytic activity">
    <reaction evidence="9 10">
        <text>XTP + H2O = XMP + diphosphate + H(+)</text>
        <dbReference type="Rhea" id="RHEA:28610"/>
        <dbReference type="ChEBI" id="CHEBI:15377"/>
        <dbReference type="ChEBI" id="CHEBI:15378"/>
        <dbReference type="ChEBI" id="CHEBI:33019"/>
        <dbReference type="ChEBI" id="CHEBI:57464"/>
        <dbReference type="ChEBI" id="CHEBI:61314"/>
        <dbReference type="EC" id="3.6.1.66"/>
    </reaction>
</comment>
<protein>
    <recommendedName>
        <fullName evidence="10">dITP/XTP pyrophosphatase</fullName>
        <ecNumber evidence="10">3.6.1.66</ecNumber>
    </recommendedName>
    <alternativeName>
        <fullName evidence="10">Non-canonical purine NTP pyrophosphatase</fullName>
    </alternativeName>
    <alternativeName>
        <fullName evidence="10">Non-standard purine NTP pyrophosphatase</fullName>
    </alternativeName>
    <alternativeName>
        <fullName evidence="10">Nucleoside-triphosphate diphosphatase</fullName>
    </alternativeName>
    <alternativeName>
        <fullName evidence="10">Nucleoside-triphosphate pyrophosphatase</fullName>
        <shortName evidence="10">NTPase</shortName>
    </alternativeName>
</protein>
<gene>
    <name evidence="12" type="ORF">HNQ94_000445</name>
</gene>
<dbReference type="Pfam" id="PF01725">
    <property type="entry name" value="Ham1p_like"/>
    <property type="match status" value="1"/>
</dbReference>
<feature type="active site" description="Proton acceptor" evidence="10">
    <location>
        <position position="71"/>
    </location>
</feature>
<evidence type="ECO:0000256" key="4">
    <source>
        <dbReference type="ARBA" id="ARBA00022741"/>
    </source>
</evidence>
<dbReference type="NCBIfam" id="NF011397">
    <property type="entry name" value="PRK14822.1"/>
    <property type="match status" value="1"/>
</dbReference>
<dbReference type="PANTHER" id="PTHR11067">
    <property type="entry name" value="INOSINE TRIPHOSPHATE PYROPHOSPHATASE/HAM1 PROTEIN"/>
    <property type="match status" value="1"/>
</dbReference>
<dbReference type="CDD" id="cd00515">
    <property type="entry name" value="HAM1"/>
    <property type="match status" value="1"/>
</dbReference>
<dbReference type="Proteomes" id="UP000581688">
    <property type="component" value="Unassembled WGS sequence"/>
</dbReference>
<evidence type="ECO:0000256" key="6">
    <source>
        <dbReference type="ARBA" id="ARBA00022842"/>
    </source>
</evidence>
<evidence type="ECO:0000256" key="9">
    <source>
        <dbReference type="ARBA" id="ARBA00052017"/>
    </source>
</evidence>
<dbReference type="GO" id="GO:0036220">
    <property type="term" value="F:ITP diphosphatase activity"/>
    <property type="evidence" value="ECO:0007669"/>
    <property type="project" value="UniProtKB-UniRule"/>
</dbReference>
<comment type="function">
    <text evidence="10">Pyrophosphatase that catalyzes the hydrolysis of nucleoside triphosphates to their monophosphate derivatives, with a high preference for the non-canonical purine nucleotides XTP (xanthosine triphosphate), dITP (deoxyinosine triphosphate) and ITP. Seems to function as a house-cleaning enzyme that removes non-canonical purine nucleotides from the nucleotide pool, thus preventing their incorporation into DNA/RNA and avoiding chromosomal lesions.</text>
</comment>
<dbReference type="FunFam" id="3.90.950.10:FF:000001">
    <property type="entry name" value="dITP/XTP pyrophosphatase"/>
    <property type="match status" value="1"/>
</dbReference>
<dbReference type="HAMAP" id="MF_01405">
    <property type="entry name" value="Non_canon_purine_NTPase"/>
    <property type="match status" value="1"/>
</dbReference>
<proteinExistence type="inferred from homology"/>
<evidence type="ECO:0000256" key="8">
    <source>
        <dbReference type="ARBA" id="ARBA00051875"/>
    </source>
</evidence>
<sequence length="203" mass="22624">MKKVLLATKNKGKAKEFKEIFGEIGIDVITLLDIEQEIPEIEETGSTFEENAAIKAEEVANLFNMPVLGDDSGLEVDALEGRPGIYSARYAGLEKNDQKNLEKVLNELENMDLTERTARFVCALALARPGGDTVIKRGTCEGSIGFKPVGSHGFGYDPIFYPKNSERSLAQYEPEEKNQISHRRDAIDQMVKWIKEEVLTEGN</sequence>
<evidence type="ECO:0000256" key="2">
    <source>
        <dbReference type="ARBA" id="ARBA00011738"/>
    </source>
</evidence>
<dbReference type="GO" id="GO:0005829">
    <property type="term" value="C:cytosol"/>
    <property type="evidence" value="ECO:0007669"/>
    <property type="project" value="TreeGrafter"/>
</dbReference>
<dbReference type="InterPro" id="IPR029001">
    <property type="entry name" value="ITPase-like_fam"/>
</dbReference>
<comment type="catalytic activity">
    <reaction evidence="8 10">
        <text>dITP + H2O = dIMP + diphosphate + H(+)</text>
        <dbReference type="Rhea" id="RHEA:28342"/>
        <dbReference type="ChEBI" id="CHEBI:15377"/>
        <dbReference type="ChEBI" id="CHEBI:15378"/>
        <dbReference type="ChEBI" id="CHEBI:33019"/>
        <dbReference type="ChEBI" id="CHEBI:61194"/>
        <dbReference type="ChEBI" id="CHEBI:61382"/>
        <dbReference type="EC" id="3.6.1.66"/>
    </reaction>
</comment>
<dbReference type="EC" id="3.6.1.66" evidence="10"/>
<feature type="binding site" evidence="10">
    <location>
        <position position="42"/>
    </location>
    <ligand>
        <name>Mg(2+)</name>
        <dbReference type="ChEBI" id="CHEBI:18420"/>
    </ligand>
</feature>
<feature type="binding site" evidence="10">
    <location>
        <begin position="182"/>
        <end position="183"/>
    </location>
    <ligand>
        <name>substrate</name>
    </ligand>
</feature>
<reference evidence="12 13" key="1">
    <citation type="submission" date="2020-08" db="EMBL/GenBank/DDBJ databases">
        <title>Genomic Encyclopedia of Type Strains, Phase IV (KMG-IV): sequencing the most valuable type-strain genomes for metagenomic binning, comparative biology and taxonomic classification.</title>
        <authorList>
            <person name="Goeker M."/>
        </authorList>
    </citation>
    <scope>NUCLEOTIDE SEQUENCE [LARGE SCALE GENOMIC DNA]</scope>
    <source>
        <strain evidence="12 13">DSM 19612</strain>
    </source>
</reference>
<dbReference type="PANTHER" id="PTHR11067:SF9">
    <property type="entry name" value="INOSINE TRIPHOSPHATE PYROPHOSPHATASE"/>
    <property type="match status" value="1"/>
</dbReference>
<accession>A0A841PW52</accession>
<feature type="binding site" evidence="10">
    <location>
        <position position="71"/>
    </location>
    <ligand>
        <name>Mg(2+)</name>
        <dbReference type="ChEBI" id="CHEBI:18420"/>
    </ligand>
</feature>
<keyword evidence="4 10" id="KW-0547">Nucleotide-binding</keyword>
<evidence type="ECO:0000256" key="3">
    <source>
        <dbReference type="ARBA" id="ARBA00022723"/>
    </source>
</evidence>
<dbReference type="NCBIfam" id="TIGR00042">
    <property type="entry name" value="RdgB/HAM1 family non-canonical purine NTP pyrophosphatase"/>
    <property type="match status" value="1"/>
</dbReference>
<keyword evidence="6 10" id="KW-0460">Magnesium</keyword>
<dbReference type="Gene3D" id="3.90.950.10">
    <property type="match status" value="1"/>
</dbReference>
<dbReference type="GO" id="GO:0017111">
    <property type="term" value="F:ribonucleoside triphosphate phosphatase activity"/>
    <property type="evidence" value="ECO:0007669"/>
    <property type="project" value="InterPro"/>
</dbReference>
<dbReference type="EMBL" id="JACHGH010000001">
    <property type="protein sequence ID" value="MBB6452024.1"/>
    <property type="molecule type" value="Genomic_DNA"/>
</dbReference>
<dbReference type="GO" id="GO:0035870">
    <property type="term" value="F:dITP diphosphatase activity"/>
    <property type="evidence" value="ECO:0007669"/>
    <property type="project" value="UniProtKB-UniRule"/>
</dbReference>
<dbReference type="GO" id="GO:0036222">
    <property type="term" value="F:XTP diphosphatase activity"/>
    <property type="evidence" value="ECO:0007669"/>
    <property type="project" value="UniProtKB-UniRule"/>
</dbReference>
<dbReference type="GO" id="GO:0009146">
    <property type="term" value="P:purine nucleoside triphosphate catabolic process"/>
    <property type="evidence" value="ECO:0007669"/>
    <property type="project" value="UniProtKB-UniRule"/>
</dbReference>
<organism evidence="12 13">
    <name type="scientific">Salirhabdus euzebyi</name>
    <dbReference type="NCBI Taxonomy" id="394506"/>
    <lineage>
        <taxon>Bacteria</taxon>
        <taxon>Bacillati</taxon>
        <taxon>Bacillota</taxon>
        <taxon>Bacilli</taxon>
        <taxon>Bacillales</taxon>
        <taxon>Bacillaceae</taxon>
        <taxon>Salirhabdus</taxon>
    </lineage>
</organism>
<evidence type="ECO:0000256" key="5">
    <source>
        <dbReference type="ARBA" id="ARBA00022801"/>
    </source>
</evidence>
<keyword evidence="3 10" id="KW-0479">Metal-binding</keyword>
<evidence type="ECO:0000313" key="12">
    <source>
        <dbReference type="EMBL" id="MBB6452024.1"/>
    </source>
</evidence>
<dbReference type="AlphaFoldDB" id="A0A841PW52"/>
<keyword evidence="13" id="KW-1185">Reference proteome</keyword>
<evidence type="ECO:0000256" key="1">
    <source>
        <dbReference type="ARBA" id="ARBA00008023"/>
    </source>
</evidence>
<keyword evidence="5 10" id="KW-0378">Hydrolase</keyword>
<feature type="binding site" evidence="10">
    <location>
        <position position="177"/>
    </location>
    <ligand>
        <name>substrate</name>
    </ligand>
</feature>
<comment type="cofactor">
    <cofactor evidence="10">
        <name>Mg(2+)</name>
        <dbReference type="ChEBI" id="CHEBI:18420"/>
    </cofactor>
    <text evidence="10">Binds 1 Mg(2+) ion per subunit.</text>
</comment>
<keyword evidence="7 10" id="KW-0546">Nucleotide metabolism</keyword>
<dbReference type="SUPFAM" id="SSF52972">
    <property type="entry name" value="ITPase-like"/>
    <property type="match status" value="1"/>
</dbReference>
<name>A0A841PW52_9BACI</name>
<comment type="caution">
    <text evidence="12">The sequence shown here is derived from an EMBL/GenBank/DDBJ whole genome shotgun (WGS) entry which is preliminary data.</text>
</comment>
<feature type="binding site" evidence="10">
    <location>
        <begin position="154"/>
        <end position="157"/>
    </location>
    <ligand>
        <name>substrate</name>
    </ligand>
</feature>
<evidence type="ECO:0000256" key="11">
    <source>
        <dbReference type="RuleBase" id="RU003781"/>
    </source>
</evidence>
<dbReference type="RefSeq" id="WP_174494424.1">
    <property type="nucleotide sequence ID" value="NZ_CADDWK010000001.1"/>
</dbReference>
<evidence type="ECO:0000313" key="13">
    <source>
        <dbReference type="Proteomes" id="UP000581688"/>
    </source>
</evidence>
<feature type="binding site" evidence="10">
    <location>
        <position position="72"/>
    </location>
    <ligand>
        <name>substrate</name>
    </ligand>
</feature>
<dbReference type="InterPro" id="IPR002637">
    <property type="entry name" value="RdgB/HAM1"/>
</dbReference>